<dbReference type="EMBL" id="CP049888">
    <property type="protein sequence ID" value="QIL50818.1"/>
    <property type="molecule type" value="Genomic_DNA"/>
</dbReference>
<dbReference type="InterPro" id="IPR036412">
    <property type="entry name" value="HAD-like_sf"/>
</dbReference>
<evidence type="ECO:0000313" key="2">
    <source>
        <dbReference type="Proteomes" id="UP000500741"/>
    </source>
</evidence>
<evidence type="ECO:0000313" key="1">
    <source>
        <dbReference type="EMBL" id="QIL50818.1"/>
    </source>
</evidence>
<dbReference type="SFLD" id="SFLDG01144">
    <property type="entry name" value="C2.B.4:_PGP_Like"/>
    <property type="match status" value="1"/>
</dbReference>
<organism evidence="1 2">
    <name type="scientific">Weissella coleopterorum</name>
    <dbReference type="NCBI Taxonomy" id="2714949"/>
    <lineage>
        <taxon>Bacteria</taxon>
        <taxon>Bacillati</taxon>
        <taxon>Bacillota</taxon>
        <taxon>Bacilli</taxon>
        <taxon>Lactobacillales</taxon>
        <taxon>Lactobacillaceae</taxon>
        <taxon>Weissella</taxon>
    </lineage>
</organism>
<dbReference type="InterPro" id="IPR023214">
    <property type="entry name" value="HAD_sf"/>
</dbReference>
<dbReference type="AlphaFoldDB" id="A0A6G8B0I0"/>
<dbReference type="PROSITE" id="PS01228">
    <property type="entry name" value="COF_1"/>
    <property type="match status" value="1"/>
</dbReference>
<reference evidence="1 2" key="1">
    <citation type="submission" date="2020-03" db="EMBL/GenBank/DDBJ databases">
        <title>Weissella sp. nov., isolated from Cybister lewisianus.</title>
        <authorList>
            <person name="Hyun D.-W."/>
            <person name="Bae J.-W."/>
        </authorList>
    </citation>
    <scope>NUCLEOTIDE SEQUENCE [LARGE SCALE GENOMIC DNA]</scope>
    <source>
        <strain evidence="1 2">HDW19</strain>
    </source>
</reference>
<dbReference type="Pfam" id="PF08282">
    <property type="entry name" value="Hydrolase_3"/>
    <property type="match status" value="1"/>
</dbReference>
<proteinExistence type="predicted"/>
<dbReference type="RefSeq" id="WP_166010790.1">
    <property type="nucleotide sequence ID" value="NZ_CP049888.1"/>
</dbReference>
<dbReference type="InterPro" id="IPR006379">
    <property type="entry name" value="HAD-SF_hydro_IIB"/>
</dbReference>
<dbReference type="SUPFAM" id="SSF56784">
    <property type="entry name" value="HAD-like"/>
    <property type="match status" value="1"/>
</dbReference>
<dbReference type="PANTHER" id="PTHR10000:SF8">
    <property type="entry name" value="HAD SUPERFAMILY HYDROLASE-LIKE, TYPE 3"/>
    <property type="match status" value="1"/>
</dbReference>
<dbReference type="GO" id="GO:0000287">
    <property type="term" value="F:magnesium ion binding"/>
    <property type="evidence" value="ECO:0007669"/>
    <property type="project" value="TreeGrafter"/>
</dbReference>
<dbReference type="GO" id="GO:0016791">
    <property type="term" value="F:phosphatase activity"/>
    <property type="evidence" value="ECO:0007669"/>
    <property type="project" value="UniProtKB-ARBA"/>
</dbReference>
<dbReference type="Proteomes" id="UP000500741">
    <property type="component" value="Chromosome"/>
</dbReference>
<dbReference type="Gene3D" id="3.40.50.1000">
    <property type="entry name" value="HAD superfamily/HAD-like"/>
    <property type="match status" value="1"/>
</dbReference>
<name>A0A6G8B0I0_9LACO</name>
<protein>
    <submittedName>
        <fullName evidence="1">HAD family phosphatase</fullName>
    </submittedName>
</protein>
<gene>
    <name evidence="1" type="ORF">G7084_05515</name>
</gene>
<dbReference type="Gene3D" id="3.30.1240.10">
    <property type="match status" value="1"/>
</dbReference>
<keyword evidence="2" id="KW-1185">Reference proteome</keyword>
<dbReference type="NCBIfam" id="TIGR01484">
    <property type="entry name" value="HAD-SF-IIB"/>
    <property type="match status" value="1"/>
</dbReference>
<accession>A0A6G8B0I0</accession>
<dbReference type="GO" id="GO:0005829">
    <property type="term" value="C:cytosol"/>
    <property type="evidence" value="ECO:0007669"/>
    <property type="project" value="TreeGrafter"/>
</dbReference>
<dbReference type="PROSITE" id="PS01229">
    <property type="entry name" value="COF_2"/>
    <property type="match status" value="1"/>
</dbReference>
<dbReference type="CDD" id="cd07516">
    <property type="entry name" value="HAD_Pase"/>
    <property type="match status" value="1"/>
</dbReference>
<dbReference type="KEGG" id="wco:G7084_05515"/>
<dbReference type="InterPro" id="IPR000150">
    <property type="entry name" value="Cof"/>
</dbReference>
<dbReference type="NCBIfam" id="TIGR00099">
    <property type="entry name" value="Cof-subfamily"/>
    <property type="match status" value="1"/>
</dbReference>
<dbReference type="SFLD" id="SFLDG01140">
    <property type="entry name" value="C2.B:_Phosphomannomutase_and_P"/>
    <property type="match status" value="1"/>
</dbReference>
<sequence>MNNIKIISIDIDGTLLNDQHEVTSDVKVAIQTAMKQGIKIVITTGRPLSGVQPLLDELEINGNQQYVVTHNGGLMQTADGHEILFASALTLTEWSEIHQFMQREKIYLQAEDQNQAHTTAKLVDPWASYENYLVNLPLHVYEHDTDLRDVNLIKAIANADAKELDRVQAIIPETIKSQVTVIRSTANNLEFVNKKTSKGNALLALAQHLDVKIEQTMAIGDQANDATMIKAAGLGVAMGNAIPDIKQLANVITEDNNHSGVAKAIKAYALN</sequence>
<dbReference type="PANTHER" id="PTHR10000">
    <property type="entry name" value="PHOSPHOSERINE PHOSPHATASE"/>
    <property type="match status" value="1"/>
</dbReference>
<dbReference type="SFLD" id="SFLDS00003">
    <property type="entry name" value="Haloacid_Dehalogenase"/>
    <property type="match status" value="1"/>
</dbReference>